<evidence type="ECO:0000256" key="8">
    <source>
        <dbReference type="ARBA" id="ARBA00034617"/>
    </source>
</evidence>
<evidence type="ECO:0000256" key="4">
    <source>
        <dbReference type="ARBA" id="ARBA00022806"/>
    </source>
</evidence>
<comment type="similarity">
    <text evidence="1">Belongs to the helicase family. UvrD subfamily.</text>
</comment>
<reference evidence="15" key="1">
    <citation type="journal article" date="2021" name="PeerJ">
        <title>Extensive microbial diversity within the chicken gut microbiome revealed by metagenomics and culture.</title>
        <authorList>
            <person name="Gilroy R."/>
            <person name="Ravi A."/>
            <person name="Getino M."/>
            <person name="Pursley I."/>
            <person name="Horton D.L."/>
            <person name="Alikhan N.F."/>
            <person name="Baker D."/>
            <person name="Gharbi K."/>
            <person name="Hall N."/>
            <person name="Watson M."/>
            <person name="Adriaenssens E.M."/>
            <person name="Foster-Nyarko E."/>
            <person name="Jarju S."/>
            <person name="Secka A."/>
            <person name="Antonio M."/>
            <person name="Oren A."/>
            <person name="Chaudhuri R.R."/>
            <person name="La Ragione R."/>
            <person name="Hildebrand F."/>
            <person name="Pallen M.J."/>
        </authorList>
    </citation>
    <scope>NUCLEOTIDE SEQUENCE</scope>
    <source>
        <strain evidence="15">USAMLcec2-132</strain>
    </source>
</reference>
<dbReference type="PANTHER" id="PTHR11070:SF2">
    <property type="entry name" value="ATP-DEPENDENT DNA HELICASE SRS2"/>
    <property type="match status" value="1"/>
</dbReference>
<dbReference type="InterPro" id="IPR014017">
    <property type="entry name" value="DNA_helicase_UvrD-like_C"/>
</dbReference>
<feature type="region of interest" description="Disordered" evidence="12">
    <location>
        <begin position="433"/>
        <end position="462"/>
    </location>
</feature>
<evidence type="ECO:0000259" key="13">
    <source>
        <dbReference type="PROSITE" id="PS51198"/>
    </source>
</evidence>
<evidence type="ECO:0000313" key="15">
    <source>
        <dbReference type="EMBL" id="HJC23290.1"/>
    </source>
</evidence>
<dbReference type="CDD" id="cd17932">
    <property type="entry name" value="DEXQc_UvrD"/>
    <property type="match status" value="1"/>
</dbReference>
<accession>A0A9D2NG12</accession>
<dbReference type="AlphaFoldDB" id="A0A9D2NG12"/>
<dbReference type="PROSITE" id="PS51198">
    <property type="entry name" value="UVRD_HELICASE_ATP_BIND"/>
    <property type="match status" value="1"/>
</dbReference>
<dbReference type="InterPro" id="IPR014016">
    <property type="entry name" value="UvrD-like_ATP-bd"/>
</dbReference>
<dbReference type="PROSITE" id="PS51217">
    <property type="entry name" value="UVRD_HELICASE_CTER"/>
    <property type="match status" value="1"/>
</dbReference>
<keyword evidence="2 11" id="KW-0547">Nucleotide-binding</keyword>
<dbReference type="Gene3D" id="1.10.10.160">
    <property type="match status" value="1"/>
</dbReference>
<dbReference type="InterPro" id="IPR013986">
    <property type="entry name" value="DExx_box_DNA_helicase_dom_sf"/>
</dbReference>
<dbReference type="GO" id="GO:0016787">
    <property type="term" value="F:hydrolase activity"/>
    <property type="evidence" value="ECO:0007669"/>
    <property type="project" value="UniProtKB-UniRule"/>
</dbReference>
<feature type="domain" description="UvrD-like helicase C-terminal" evidence="14">
    <location>
        <begin position="807"/>
        <end position="1052"/>
    </location>
</feature>
<evidence type="ECO:0000256" key="7">
    <source>
        <dbReference type="ARBA" id="ARBA00023235"/>
    </source>
</evidence>
<keyword evidence="4 11" id="KW-0347">Helicase</keyword>
<dbReference type="EMBL" id="DWWS01000021">
    <property type="protein sequence ID" value="HJC23290.1"/>
    <property type="molecule type" value="Genomic_DNA"/>
</dbReference>
<evidence type="ECO:0000256" key="11">
    <source>
        <dbReference type="PROSITE-ProRule" id="PRU00560"/>
    </source>
</evidence>
<evidence type="ECO:0000256" key="3">
    <source>
        <dbReference type="ARBA" id="ARBA00022801"/>
    </source>
</evidence>
<comment type="caution">
    <text evidence="15">The sequence shown here is derived from an EMBL/GenBank/DDBJ whole genome shotgun (WGS) entry which is preliminary data.</text>
</comment>
<dbReference type="CDD" id="cd19067">
    <property type="entry name" value="PfuEndoQ-like"/>
    <property type="match status" value="1"/>
</dbReference>
<evidence type="ECO:0000256" key="1">
    <source>
        <dbReference type="ARBA" id="ARBA00009922"/>
    </source>
</evidence>
<organism evidence="15 16">
    <name type="scientific">Candidatus Eisenbergiella merdavium</name>
    <dbReference type="NCBI Taxonomy" id="2838551"/>
    <lineage>
        <taxon>Bacteria</taxon>
        <taxon>Bacillati</taxon>
        <taxon>Bacillota</taxon>
        <taxon>Clostridia</taxon>
        <taxon>Lachnospirales</taxon>
        <taxon>Lachnospiraceae</taxon>
        <taxon>Eisenbergiella</taxon>
    </lineage>
</organism>
<gene>
    <name evidence="15" type="ORF">H9761_06260</name>
</gene>
<keyword evidence="3 11" id="KW-0378">Hydrolase</keyword>
<dbReference type="GO" id="GO:0003677">
    <property type="term" value="F:DNA binding"/>
    <property type="evidence" value="ECO:0007669"/>
    <property type="project" value="UniProtKB-KW"/>
</dbReference>
<dbReference type="InterPro" id="IPR027417">
    <property type="entry name" value="P-loop_NTPase"/>
</dbReference>
<dbReference type="SUPFAM" id="SSF89550">
    <property type="entry name" value="PHP domain-like"/>
    <property type="match status" value="1"/>
</dbReference>
<dbReference type="GO" id="GO:0000725">
    <property type="term" value="P:recombinational repair"/>
    <property type="evidence" value="ECO:0007669"/>
    <property type="project" value="TreeGrafter"/>
</dbReference>
<dbReference type="Pfam" id="PF13361">
    <property type="entry name" value="UvrD_C"/>
    <property type="match status" value="2"/>
</dbReference>
<dbReference type="Gene3D" id="3.20.20.140">
    <property type="entry name" value="Metal-dependent hydrolases"/>
    <property type="match status" value="1"/>
</dbReference>
<comment type="catalytic activity">
    <reaction evidence="8">
        <text>Couples ATP hydrolysis with the unwinding of duplex DNA by translocating in the 3'-5' direction.</text>
        <dbReference type="EC" id="5.6.2.4"/>
    </reaction>
</comment>
<protein>
    <recommendedName>
        <fullName evidence="9">DNA 3'-5' helicase</fullName>
        <ecNumber evidence="9">5.6.2.4</ecNumber>
    </recommendedName>
</protein>
<evidence type="ECO:0000256" key="5">
    <source>
        <dbReference type="ARBA" id="ARBA00022840"/>
    </source>
</evidence>
<evidence type="ECO:0000256" key="10">
    <source>
        <dbReference type="ARBA" id="ARBA00048988"/>
    </source>
</evidence>
<feature type="compositionally biased region" description="Acidic residues" evidence="12">
    <location>
        <begin position="704"/>
        <end position="720"/>
    </location>
</feature>
<name>A0A9D2NG12_9FIRM</name>
<dbReference type="InterPro" id="IPR016195">
    <property type="entry name" value="Pol/histidinol_Pase-like"/>
</dbReference>
<dbReference type="PANTHER" id="PTHR11070">
    <property type="entry name" value="UVRD / RECB / PCRA DNA HELICASE FAMILY MEMBER"/>
    <property type="match status" value="1"/>
</dbReference>
<evidence type="ECO:0000256" key="12">
    <source>
        <dbReference type="SAM" id="MobiDB-lite"/>
    </source>
</evidence>
<feature type="region of interest" description="Disordered" evidence="12">
    <location>
        <begin position="697"/>
        <end position="726"/>
    </location>
</feature>
<proteinExistence type="inferred from homology"/>
<evidence type="ECO:0000259" key="14">
    <source>
        <dbReference type="PROSITE" id="PS51217"/>
    </source>
</evidence>
<keyword evidence="7" id="KW-0413">Isomerase</keyword>
<sequence>MAQHTYIGDLHIHSRFSRATSRDGDPEHLELEARKKGIHILGTGDFTHPAWRAELAEKLESAEDGLYVLKEEYRIHQDGVPEDKPRFLVTGEISSIYKKMEKVRKVHSLLLLPGLEEAEALSRRLELIGNIHSDGRPILGLDCRDLLEIMLETCPKAVYVPAHIWTPHFALFGAFSGFDCVEECFGDLTPYIHALETGLSSDPPMNWRVSALDSYQLISSSDAHSPAKLGREATLFETELSYAGIAKAVQTGEGLGGTLEFFPEEGKYHFDGHRKCGLCISPQETARLGNRCPVCGRKITIGVLNRVEQLVDRPEGYERADAKPFESLVPLPEVIAASTGASAAGKKVQEKYGQLIGMLGPEFFILRKAPIEDIRRAAGPLVAEGIKRLREGRVKRTPGYDGEYGKIGLLSEEDISSLEGQLSLFSAGELERMEQNRPEEKGWKEEKKSAEDARRAEETKHMEGIPVPSVTEEVPREPAGDRESEILSSLNPLQEEAVRADGRAVAVIAGPGAGKTKTLIARLQYLVEVRGVEPERITAVTFTNRAAQEMRDRLKQASASGKKGYEAIQIGTFHAVSSRFLRKKGIPVLLADEGLKEELAQAAMKLAGLKGSPGRFLKELSHMKNEMAEPEGREEKPEEKAEWTESPERAETRERERTEEQKRAQARSLYQEAMREQGVMDYDDLLLETLRLLEEAEQRRELESAEEEPEKSEAGQEMETDGAHPAADEDRACFSCLLIDEFQDINPLQYRLMQAWNRDGRELFVIGDPDQSIYGFRGSDAACFDKLKQDFPELHTIRLKENYRSTQQILAASLSVISHNEGGARRMNAHRSGAQAVRIVSAPDERREAIFAAKEINRQIGGIDMLDTETDGRREDLTRSFSDIAVLYRTHRQAAWLEKCLRQEGIPYVVAGREDFLMRSEVRAALAFFRHVLNPQEEAAKRLVRRLLCPLLGEAAEERLDYLVSKYGKKIKRTKPVRVLEEWMQEWEPAGEEADAVMEDLNRLADMAVLYPTMEAFLETLDFGEDGDVRRNGGRKFQADAVTLMTLHGSKGLEFPVVILYGMEADKMPLQTGFSRADLQEERRLCFVGMTRAVEELILTCAEAPSPFLSEIPEDLAVREKAVEEKQEEPVMAEQLSLFDFM</sequence>
<dbReference type="Gene3D" id="3.40.50.300">
    <property type="entry name" value="P-loop containing nucleotide triphosphate hydrolases"/>
    <property type="match status" value="4"/>
</dbReference>
<feature type="binding site" evidence="11">
    <location>
        <begin position="509"/>
        <end position="516"/>
    </location>
    <ligand>
        <name>ATP</name>
        <dbReference type="ChEBI" id="CHEBI:30616"/>
    </ligand>
</feature>
<dbReference type="GO" id="GO:0005524">
    <property type="term" value="F:ATP binding"/>
    <property type="evidence" value="ECO:0007669"/>
    <property type="project" value="UniProtKB-UniRule"/>
</dbReference>
<comment type="catalytic activity">
    <reaction evidence="10">
        <text>ATP + H2O = ADP + phosphate + H(+)</text>
        <dbReference type="Rhea" id="RHEA:13065"/>
        <dbReference type="ChEBI" id="CHEBI:15377"/>
        <dbReference type="ChEBI" id="CHEBI:15378"/>
        <dbReference type="ChEBI" id="CHEBI:30616"/>
        <dbReference type="ChEBI" id="CHEBI:43474"/>
        <dbReference type="ChEBI" id="CHEBI:456216"/>
        <dbReference type="EC" id="5.6.2.4"/>
    </reaction>
</comment>
<evidence type="ECO:0000256" key="2">
    <source>
        <dbReference type="ARBA" id="ARBA00022741"/>
    </source>
</evidence>
<dbReference type="Proteomes" id="UP000823891">
    <property type="component" value="Unassembled WGS sequence"/>
</dbReference>
<dbReference type="GO" id="GO:0043138">
    <property type="term" value="F:3'-5' DNA helicase activity"/>
    <property type="evidence" value="ECO:0007669"/>
    <property type="project" value="UniProtKB-EC"/>
</dbReference>
<evidence type="ECO:0000313" key="16">
    <source>
        <dbReference type="Proteomes" id="UP000823891"/>
    </source>
</evidence>
<keyword evidence="6" id="KW-0238">DNA-binding</keyword>
<dbReference type="InterPro" id="IPR000212">
    <property type="entry name" value="DNA_helicase_UvrD/REP"/>
</dbReference>
<evidence type="ECO:0000256" key="9">
    <source>
        <dbReference type="ARBA" id="ARBA00034808"/>
    </source>
</evidence>
<dbReference type="Pfam" id="PF00580">
    <property type="entry name" value="UvrD-helicase"/>
    <property type="match status" value="1"/>
</dbReference>
<evidence type="ECO:0000256" key="6">
    <source>
        <dbReference type="ARBA" id="ARBA00023125"/>
    </source>
</evidence>
<reference evidence="15" key="2">
    <citation type="submission" date="2021-04" db="EMBL/GenBank/DDBJ databases">
        <authorList>
            <person name="Gilroy R."/>
        </authorList>
    </citation>
    <scope>NUCLEOTIDE SEQUENCE</scope>
    <source>
        <strain evidence="15">USAMLcec2-132</strain>
    </source>
</reference>
<dbReference type="EC" id="5.6.2.4" evidence="9"/>
<feature type="compositionally biased region" description="Basic and acidic residues" evidence="12">
    <location>
        <begin position="625"/>
        <end position="663"/>
    </location>
</feature>
<feature type="region of interest" description="Disordered" evidence="12">
    <location>
        <begin position="625"/>
        <end position="668"/>
    </location>
</feature>
<dbReference type="Gene3D" id="1.10.486.10">
    <property type="entry name" value="PCRA, domain 4"/>
    <property type="match status" value="2"/>
</dbReference>
<dbReference type="SUPFAM" id="SSF52540">
    <property type="entry name" value="P-loop containing nucleoside triphosphate hydrolases"/>
    <property type="match status" value="1"/>
</dbReference>
<keyword evidence="5 11" id="KW-0067">ATP-binding</keyword>
<feature type="domain" description="UvrD-like helicase ATP-binding" evidence="13">
    <location>
        <begin position="488"/>
        <end position="806"/>
    </location>
</feature>